<dbReference type="CDD" id="cd07085">
    <property type="entry name" value="ALDH_F6_MMSDH"/>
    <property type="match status" value="1"/>
</dbReference>
<keyword evidence="2 5" id="KW-0560">Oxidoreductase</keyword>
<evidence type="ECO:0000256" key="2">
    <source>
        <dbReference type="ARBA" id="ARBA00023002"/>
    </source>
</evidence>
<dbReference type="SUPFAM" id="SSF53720">
    <property type="entry name" value="ALDH-like"/>
    <property type="match status" value="1"/>
</dbReference>
<evidence type="ECO:0000313" key="5">
    <source>
        <dbReference type="EMBL" id="MDP9792233.1"/>
    </source>
</evidence>
<dbReference type="GO" id="GO:0004491">
    <property type="term" value="F:methylmalonate-semialdehyde dehydrogenase (acylating, NAD) activity"/>
    <property type="evidence" value="ECO:0007669"/>
    <property type="project" value="UniProtKB-EC"/>
</dbReference>
<dbReference type="PROSITE" id="PS00070">
    <property type="entry name" value="ALDEHYDE_DEHYDR_CYS"/>
    <property type="match status" value="1"/>
</dbReference>
<comment type="caution">
    <text evidence="5">The sequence shown here is derived from an EMBL/GenBank/DDBJ whole genome shotgun (WGS) entry which is preliminary data.</text>
</comment>
<evidence type="ECO:0000313" key="6">
    <source>
        <dbReference type="Proteomes" id="UP001240984"/>
    </source>
</evidence>
<dbReference type="RefSeq" id="WP_306827134.1">
    <property type="nucleotide sequence ID" value="NZ_JAUSRA010000001.1"/>
</dbReference>
<accession>A0ABT9MLD0</accession>
<gene>
    <name evidence="5" type="ORF">J2S43_000745</name>
</gene>
<dbReference type="PANTHER" id="PTHR43866:SF4">
    <property type="entry name" value="MALONATE-SEMIALDEHYDE DEHYDROGENASE"/>
    <property type="match status" value="1"/>
</dbReference>
<dbReference type="Proteomes" id="UP001240984">
    <property type="component" value="Unassembled WGS sequence"/>
</dbReference>
<dbReference type="NCBIfam" id="TIGR01722">
    <property type="entry name" value="MMSDH"/>
    <property type="match status" value="1"/>
</dbReference>
<evidence type="ECO:0000259" key="4">
    <source>
        <dbReference type="Pfam" id="PF00171"/>
    </source>
</evidence>
<feature type="domain" description="Aldehyde dehydrogenase" evidence="4">
    <location>
        <begin position="11"/>
        <end position="474"/>
    </location>
</feature>
<dbReference type="EMBL" id="JAUSRA010000001">
    <property type="protein sequence ID" value="MDP9792233.1"/>
    <property type="molecule type" value="Genomic_DNA"/>
</dbReference>
<name>A0ABT9MLD0_9ACTN</name>
<keyword evidence="5" id="KW-0436">Ligase</keyword>
<dbReference type="InterPro" id="IPR016163">
    <property type="entry name" value="Ald_DH_C"/>
</dbReference>
<keyword evidence="3" id="KW-0520">NAD</keyword>
<dbReference type="InterPro" id="IPR015590">
    <property type="entry name" value="Aldehyde_DH_dom"/>
</dbReference>
<evidence type="ECO:0000256" key="3">
    <source>
        <dbReference type="ARBA" id="ARBA00023027"/>
    </source>
</evidence>
<dbReference type="InterPro" id="IPR016160">
    <property type="entry name" value="Ald_DH_CS_CYS"/>
</dbReference>
<dbReference type="Gene3D" id="3.40.605.10">
    <property type="entry name" value="Aldehyde Dehydrogenase, Chain A, domain 1"/>
    <property type="match status" value="1"/>
</dbReference>
<dbReference type="InterPro" id="IPR010061">
    <property type="entry name" value="MeMal-semiAld_DH"/>
</dbReference>
<dbReference type="EC" id="1.2.1.27" evidence="1"/>
<dbReference type="GO" id="GO:0016874">
    <property type="term" value="F:ligase activity"/>
    <property type="evidence" value="ECO:0007669"/>
    <property type="project" value="UniProtKB-KW"/>
</dbReference>
<protein>
    <recommendedName>
        <fullName evidence="1">methylmalonate-semialdehyde dehydrogenase (CoA acylating)</fullName>
        <ecNumber evidence="1">1.2.1.27</ecNumber>
    </recommendedName>
</protein>
<dbReference type="PANTHER" id="PTHR43866">
    <property type="entry name" value="MALONATE-SEMIALDEHYDE DEHYDROGENASE"/>
    <property type="match status" value="1"/>
</dbReference>
<dbReference type="Pfam" id="PF00171">
    <property type="entry name" value="Aldedh"/>
    <property type="match status" value="1"/>
</dbReference>
<reference evidence="5 6" key="1">
    <citation type="submission" date="2023-07" db="EMBL/GenBank/DDBJ databases">
        <title>Sequencing the genomes of 1000 actinobacteria strains.</title>
        <authorList>
            <person name="Klenk H.-P."/>
        </authorList>
    </citation>
    <scope>NUCLEOTIDE SEQUENCE [LARGE SCALE GENOMIC DNA]</scope>
    <source>
        <strain evidence="5 6">DSM 44710</strain>
    </source>
</reference>
<dbReference type="GO" id="GO:0018478">
    <property type="term" value="F:malonate-semialdehyde dehydrogenase (acetylating) activity"/>
    <property type="evidence" value="ECO:0007669"/>
    <property type="project" value="UniProtKB-EC"/>
</dbReference>
<keyword evidence="6" id="KW-1185">Reference proteome</keyword>
<dbReference type="Gene3D" id="3.40.309.10">
    <property type="entry name" value="Aldehyde Dehydrogenase, Chain A, domain 2"/>
    <property type="match status" value="1"/>
</dbReference>
<sequence length="494" mass="51556">MISHFVGGKPWTGASTRTGDVFDPATGEIAESVLFASAADVEHAVGVAAAAAKSWKDTSLAKRSAVLFAFREIMSARRDDLAAVITAQHGKVLSDAAGEVQRGLEVVEYACGIPTLIRAGFSENVSTGVDTYAIRQPLGVVAVISPFNFPAMVPLWFVPIAIAAGNTVVLKPSEKDPGAAVLLAEWFAEAGLPEGVFNVVHGDREAVDALLDHPTVKAVSFVGSTPIARYVYERGTANGKRVQALGGAKNHMVVLPDADLDLAADAAVNAGFGSAGERCMAISVVVAVDPAGDALVDRIASRMAAIRTGDGRRGCDMGPLVTGAHRDRVASYVEAGISAGATAVVDGRDPAVDGAPGGFWLGPTLFDHVTPDMSIYTDEIFGPVLSVVRAGTYDEALKLVNDSPYGNGTAIFTNDGGAARRFQHEVEAGMVGVNVPIPVPMAYYSFGGWKASLFGDTHAHGLEGVHFYTRGKVVTSRWLDPSHGGLNLGFPTQT</sequence>
<dbReference type="InterPro" id="IPR016162">
    <property type="entry name" value="Ald_DH_N"/>
</dbReference>
<proteinExistence type="predicted"/>
<evidence type="ECO:0000256" key="1">
    <source>
        <dbReference type="ARBA" id="ARBA00013048"/>
    </source>
</evidence>
<organism evidence="5 6">
    <name type="scientific">Catenuloplanes nepalensis</name>
    <dbReference type="NCBI Taxonomy" id="587533"/>
    <lineage>
        <taxon>Bacteria</taxon>
        <taxon>Bacillati</taxon>
        <taxon>Actinomycetota</taxon>
        <taxon>Actinomycetes</taxon>
        <taxon>Micromonosporales</taxon>
        <taxon>Micromonosporaceae</taxon>
        <taxon>Catenuloplanes</taxon>
    </lineage>
</organism>
<dbReference type="InterPro" id="IPR016161">
    <property type="entry name" value="Ald_DH/histidinol_DH"/>
</dbReference>